<accession>A0ACC0HAE4</accession>
<evidence type="ECO:0000313" key="1">
    <source>
        <dbReference type="EMBL" id="KAI8010518.1"/>
    </source>
</evidence>
<evidence type="ECO:0000313" key="2">
    <source>
        <dbReference type="Proteomes" id="UP001060215"/>
    </source>
</evidence>
<reference evidence="1 2" key="1">
    <citation type="journal article" date="2022" name="Plant J.">
        <title>Chromosome-level genome of Camellia lanceoleosa provides a valuable resource for understanding genome evolution and self-incompatibility.</title>
        <authorList>
            <person name="Gong W."/>
            <person name="Xiao S."/>
            <person name="Wang L."/>
            <person name="Liao Z."/>
            <person name="Chang Y."/>
            <person name="Mo W."/>
            <person name="Hu G."/>
            <person name="Li W."/>
            <person name="Zhao G."/>
            <person name="Zhu H."/>
            <person name="Hu X."/>
            <person name="Ji K."/>
            <person name="Xiang X."/>
            <person name="Song Q."/>
            <person name="Yuan D."/>
            <person name="Jin S."/>
            <person name="Zhang L."/>
        </authorList>
    </citation>
    <scope>NUCLEOTIDE SEQUENCE [LARGE SCALE GENOMIC DNA]</scope>
    <source>
        <strain evidence="1">SQ_2022a</strain>
    </source>
</reference>
<dbReference type="EMBL" id="CM045762">
    <property type="protein sequence ID" value="KAI8010518.1"/>
    <property type="molecule type" value="Genomic_DNA"/>
</dbReference>
<proteinExistence type="predicted"/>
<keyword evidence="2" id="KW-1185">Reference proteome</keyword>
<dbReference type="Proteomes" id="UP001060215">
    <property type="component" value="Chromosome 5"/>
</dbReference>
<organism evidence="1 2">
    <name type="scientific">Camellia lanceoleosa</name>
    <dbReference type="NCBI Taxonomy" id="1840588"/>
    <lineage>
        <taxon>Eukaryota</taxon>
        <taxon>Viridiplantae</taxon>
        <taxon>Streptophyta</taxon>
        <taxon>Embryophyta</taxon>
        <taxon>Tracheophyta</taxon>
        <taxon>Spermatophyta</taxon>
        <taxon>Magnoliopsida</taxon>
        <taxon>eudicotyledons</taxon>
        <taxon>Gunneridae</taxon>
        <taxon>Pentapetalae</taxon>
        <taxon>asterids</taxon>
        <taxon>Ericales</taxon>
        <taxon>Theaceae</taxon>
        <taxon>Camellia</taxon>
    </lineage>
</organism>
<comment type="caution">
    <text evidence="1">The sequence shown here is derived from an EMBL/GenBank/DDBJ whole genome shotgun (WGS) entry which is preliminary data.</text>
</comment>
<name>A0ACC0HAE4_9ERIC</name>
<protein>
    <submittedName>
        <fullName evidence="1">Uncharacterized protein</fullName>
    </submittedName>
</protein>
<gene>
    <name evidence="1" type="ORF">LOK49_LG06G02699</name>
</gene>
<sequence length="806" mass="89758">METSTPPPNYNRLQALKAFDESKAGVKGLVDRAITQIPRIFVRPAEELAGDHPISDEVPIPVIDLGGGASLGRSSVVEEIRGAAESVGLFQVVNHGIPAGVVDGMLAAARGFHEMEEDEKRKLYVRGIDKRVRFGSNFDLYGSRFANWRDTLYFLMGPDPLDPLELPQICRDATLEYSKQVKRLGTTIFELLSEALGLRPDHLLEMDCAKGHAILSHYYPACPEPELTMGTSRHSDPDFLTILLQDSIGGLQILHQNKWVNVPPVPGALVVNIGDLLQLMSNDKFKSVEHRVLANHEGPRLSVACFFNLHNYALTRILHLLPPHFLPQTSPPISPPTPPPPPPLSPPQSTSQSPQQQPPNPLHPLPNTLLWLHLPLLTLFLHSPPPLRFSTPSFQTRNPPPPSCIFGLSAKWVRVVSLQLFVKSPRHRHPFSLTSIRSIDDGTDEYYCDIVCEGEVNPKGSVYYCAKCNYMAHLGCLTSAPKPCIKFSYRDVDVSSSQSVNQSNTQMDQIGFDNGVFNHPSCENDDENLTKLSHRYAALRAGNESSEVVGEIVHFSHQQHPLVLNDLEKNEKNGVICRGCWGQILGFAYSCSQCNFFLHQWCAELPPKIQHPIHPNHTLTLIAISPSPSYQCNACSEPCDGFTFNCKICSFNLHAMCASIPSTIITGIHNHPLFLRQKRPYLIKCNACRSDCSGTVFECERCALVLDFKCALLPHKVRHKCHIDPLALTYVPVPVDDDSDEFYCDACEELRDPNHWVYYCADCEFSAHMTCVVSELLGGPPSKGLIQFDHHEHLLSLITKPPFNSS</sequence>